<evidence type="ECO:0000256" key="2">
    <source>
        <dbReference type="ARBA" id="ARBA00001946"/>
    </source>
</evidence>
<dbReference type="GO" id="GO:0046656">
    <property type="term" value="P:folic acid biosynthetic process"/>
    <property type="evidence" value="ECO:0007669"/>
    <property type="project" value="UniProtKB-KW"/>
</dbReference>
<evidence type="ECO:0000256" key="1">
    <source>
        <dbReference type="ARBA" id="ARBA00000012"/>
    </source>
</evidence>
<name>A0A4R4KCR8_9BACT</name>
<organism evidence="10 11">
    <name type="scientific">Arundinibacter roseus</name>
    <dbReference type="NCBI Taxonomy" id="2070510"/>
    <lineage>
        <taxon>Bacteria</taxon>
        <taxon>Pseudomonadati</taxon>
        <taxon>Bacteroidota</taxon>
        <taxon>Cytophagia</taxon>
        <taxon>Cytophagales</taxon>
        <taxon>Spirosomataceae</taxon>
        <taxon>Arundinibacter</taxon>
    </lineage>
</organism>
<evidence type="ECO:0000313" key="11">
    <source>
        <dbReference type="Proteomes" id="UP000295706"/>
    </source>
</evidence>
<keyword evidence="5 10" id="KW-0808">Transferase</keyword>
<dbReference type="Proteomes" id="UP000295706">
    <property type="component" value="Unassembled WGS sequence"/>
</dbReference>
<dbReference type="SUPFAM" id="SSF51717">
    <property type="entry name" value="Dihydropteroate synthetase-like"/>
    <property type="match status" value="1"/>
</dbReference>
<keyword evidence="11" id="KW-1185">Reference proteome</keyword>
<evidence type="ECO:0000256" key="4">
    <source>
        <dbReference type="ARBA" id="ARBA00012458"/>
    </source>
</evidence>
<keyword evidence="8" id="KW-0289">Folate biosynthesis</keyword>
<dbReference type="InterPro" id="IPR011005">
    <property type="entry name" value="Dihydropteroate_synth-like_sf"/>
</dbReference>
<reference evidence="10 11" key="1">
    <citation type="submission" date="2019-02" db="EMBL/GenBank/DDBJ databases">
        <title>Arundinibacter roseus gen. nov., sp. nov., a new member of the family Cytophagaceae.</title>
        <authorList>
            <person name="Szuroczki S."/>
            <person name="Khayer B."/>
            <person name="Sproer C."/>
            <person name="Toumi M."/>
            <person name="Szabo A."/>
            <person name="Felfoldi T."/>
            <person name="Schumann P."/>
            <person name="Toth E."/>
        </authorList>
    </citation>
    <scope>NUCLEOTIDE SEQUENCE [LARGE SCALE GENOMIC DNA]</scope>
    <source>
        <strain evidence="10 11">DMA-k-7a</strain>
    </source>
</reference>
<dbReference type="PANTHER" id="PTHR20941">
    <property type="entry name" value="FOLATE SYNTHESIS PROTEINS"/>
    <property type="match status" value="1"/>
</dbReference>
<dbReference type="GO" id="GO:0004156">
    <property type="term" value="F:dihydropteroate synthase activity"/>
    <property type="evidence" value="ECO:0007669"/>
    <property type="project" value="UniProtKB-EC"/>
</dbReference>
<dbReference type="GO" id="GO:0005829">
    <property type="term" value="C:cytosol"/>
    <property type="evidence" value="ECO:0007669"/>
    <property type="project" value="TreeGrafter"/>
</dbReference>
<dbReference type="CDD" id="cd00739">
    <property type="entry name" value="DHPS"/>
    <property type="match status" value="1"/>
</dbReference>
<comment type="cofactor">
    <cofactor evidence="2">
        <name>Mg(2+)</name>
        <dbReference type="ChEBI" id="CHEBI:18420"/>
    </cofactor>
</comment>
<comment type="catalytic activity">
    <reaction evidence="1">
        <text>(7,8-dihydropterin-6-yl)methyl diphosphate + 4-aminobenzoate = 7,8-dihydropteroate + diphosphate</text>
        <dbReference type="Rhea" id="RHEA:19949"/>
        <dbReference type="ChEBI" id="CHEBI:17836"/>
        <dbReference type="ChEBI" id="CHEBI:17839"/>
        <dbReference type="ChEBI" id="CHEBI:33019"/>
        <dbReference type="ChEBI" id="CHEBI:72950"/>
        <dbReference type="EC" id="2.5.1.15"/>
    </reaction>
</comment>
<accession>A0A4R4KCR8</accession>
<evidence type="ECO:0000259" key="9">
    <source>
        <dbReference type="PROSITE" id="PS50972"/>
    </source>
</evidence>
<dbReference type="Gene3D" id="3.20.20.20">
    <property type="entry name" value="Dihydropteroate synthase-like"/>
    <property type="match status" value="1"/>
</dbReference>
<dbReference type="PROSITE" id="PS00793">
    <property type="entry name" value="DHPS_2"/>
    <property type="match status" value="1"/>
</dbReference>
<keyword evidence="6" id="KW-0479">Metal-binding</keyword>
<sequence length="285" mass="31227">MKRSQDTKKTLNVGGRLLDVQRPKVMGILNLTPDSFFTGSRFEADSGSYVQKAGQMLEEGATILDIGGYSTRPNADFVSVQEETDRVLAVVEKLKNAFPGVILSIDTFRAKVARLAISAGAGIINDVSGGNLDEEMFDTVADLGVPYVLMHMRGTPKTMNQLATYDYLIQEIMAELAKKLVQLRAKGVADILIDPGFGFAKTVEQNFELLGNLNQFKQFNVPILAGVSRKSMIWKSLQITADEALNGTTVLNTIALENGATILRVHDVKEACQTVKLWELTQQVN</sequence>
<feature type="domain" description="Pterin-binding" evidence="9">
    <location>
        <begin position="23"/>
        <end position="276"/>
    </location>
</feature>
<dbReference type="InterPro" id="IPR045031">
    <property type="entry name" value="DHP_synth-like"/>
</dbReference>
<comment type="pathway">
    <text evidence="3">Cofactor biosynthesis; tetrahydrofolate biosynthesis; 7,8-dihydrofolate from 2-amino-4-hydroxy-6-hydroxymethyl-7,8-dihydropteridine diphosphate and 4-aminobenzoate: step 1/2.</text>
</comment>
<evidence type="ECO:0000256" key="6">
    <source>
        <dbReference type="ARBA" id="ARBA00022723"/>
    </source>
</evidence>
<dbReference type="GO" id="GO:0046654">
    <property type="term" value="P:tetrahydrofolate biosynthetic process"/>
    <property type="evidence" value="ECO:0007669"/>
    <property type="project" value="TreeGrafter"/>
</dbReference>
<keyword evidence="7" id="KW-0460">Magnesium</keyword>
<gene>
    <name evidence="10" type="primary">folP</name>
    <name evidence="10" type="ORF">EZE20_12685</name>
</gene>
<dbReference type="InterPro" id="IPR006390">
    <property type="entry name" value="DHP_synth_dom"/>
</dbReference>
<comment type="caution">
    <text evidence="10">The sequence shown here is derived from an EMBL/GenBank/DDBJ whole genome shotgun (WGS) entry which is preliminary data.</text>
</comment>
<dbReference type="AlphaFoldDB" id="A0A4R4KCR8"/>
<evidence type="ECO:0000256" key="7">
    <source>
        <dbReference type="ARBA" id="ARBA00022842"/>
    </source>
</evidence>
<dbReference type="GO" id="GO:0046872">
    <property type="term" value="F:metal ion binding"/>
    <property type="evidence" value="ECO:0007669"/>
    <property type="project" value="UniProtKB-KW"/>
</dbReference>
<dbReference type="InterPro" id="IPR000489">
    <property type="entry name" value="Pterin-binding_dom"/>
</dbReference>
<proteinExistence type="predicted"/>
<dbReference type="EMBL" id="SMJU01000007">
    <property type="protein sequence ID" value="TDB64526.1"/>
    <property type="molecule type" value="Genomic_DNA"/>
</dbReference>
<dbReference type="Pfam" id="PF00809">
    <property type="entry name" value="Pterin_bind"/>
    <property type="match status" value="1"/>
</dbReference>
<dbReference type="EC" id="2.5.1.15" evidence="4"/>
<dbReference type="NCBIfam" id="TIGR01496">
    <property type="entry name" value="DHPS"/>
    <property type="match status" value="1"/>
</dbReference>
<evidence type="ECO:0000313" key="10">
    <source>
        <dbReference type="EMBL" id="TDB64526.1"/>
    </source>
</evidence>
<dbReference type="PROSITE" id="PS50972">
    <property type="entry name" value="PTERIN_BINDING"/>
    <property type="match status" value="1"/>
</dbReference>
<dbReference type="PANTHER" id="PTHR20941:SF1">
    <property type="entry name" value="FOLIC ACID SYNTHESIS PROTEIN FOL1"/>
    <property type="match status" value="1"/>
</dbReference>
<evidence type="ECO:0000256" key="8">
    <source>
        <dbReference type="ARBA" id="ARBA00022909"/>
    </source>
</evidence>
<dbReference type="RefSeq" id="WP_132118159.1">
    <property type="nucleotide sequence ID" value="NZ_SMJU01000007.1"/>
</dbReference>
<evidence type="ECO:0000256" key="5">
    <source>
        <dbReference type="ARBA" id="ARBA00022679"/>
    </source>
</evidence>
<protein>
    <recommendedName>
        <fullName evidence="4">dihydropteroate synthase</fullName>
        <ecNumber evidence="4">2.5.1.15</ecNumber>
    </recommendedName>
</protein>
<evidence type="ECO:0000256" key="3">
    <source>
        <dbReference type="ARBA" id="ARBA00004763"/>
    </source>
</evidence>
<dbReference type="OrthoDB" id="9811744at2"/>